<name>A0ACA9P7X4_9GLOM</name>
<dbReference type="Proteomes" id="UP000789860">
    <property type="component" value="Unassembled WGS sequence"/>
</dbReference>
<protein>
    <submittedName>
        <fullName evidence="1">9141_t:CDS:1</fullName>
    </submittedName>
</protein>
<reference evidence="1" key="1">
    <citation type="submission" date="2021-06" db="EMBL/GenBank/DDBJ databases">
        <authorList>
            <person name="Kallberg Y."/>
            <person name="Tangrot J."/>
            <person name="Rosling A."/>
        </authorList>
    </citation>
    <scope>NUCLEOTIDE SEQUENCE</scope>
    <source>
        <strain evidence="1">AU212A</strain>
    </source>
</reference>
<sequence>EDFGQIYNHLKNCISLESSLKDYEFIIGDEKINFGWTKSQIIDFLKQHKCSIDNLVRISDVKK</sequence>
<evidence type="ECO:0000313" key="1">
    <source>
        <dbReference type="EMBL" id="CAG8687085.1"/>
    </source>
</evidence>
<proteinExistence type="predicted"/>
<keyword evidence="2" id="KW-1185">Reference proteome</keyword>
<comment type="caution">
    <text evidence="1">The sequence shown here is derived from an EMBL/GenBank/DDBJ whole genome shotgun (WGS) entry which is preliminary data.</text>
</comment>
<feature type="non-terminal residue" evidence="1">
    <location>
        <position position="1"/>
    </location>
</feature>
<feature type="non-terminal residue" evidence="1">
    <location>
        <position position="63"/>
    </location>
</feature>
<evidence type="ECO:0000313" key="2">
    <source>
        <dbReference type="Proteomes" id="UP000789860"/>
    </source>
</evidence>
<gene>
    <name evidence="1" type="ORF">SCALOS_LOCUS9981</name>
</gene>
<organism evidence="1 2">
    <name type="scientific">Scutellospora calospora</name>
    <dbReference type="NCBI Taxonomy" id="85575"/>
    <lineage>
        <taxon>Eukaryota</taxon>
        <taxon>Fungi</taxon>
        <taxon>Fungi incertae sedis</taxon>
        <taxon>Mucoromycota</taxon>
        <taxon>Glomeromycotina</taxon>
        <taxon>Glomeromycetes</taxon>
        <taxon>Diversisporales</taxon>
        <taxon>Gigasporaceae</taxon>
        <taxon>Scutellospora</taxon>
    </lineage>
</organism>
<dbReference type="EMBL" id="CAJVPM010034353">
    <property type="protein sequence ID" value="CAG8687085.1"/>
    <property type="molecule type" value="Genomic_DNA"/>
</dbReference>
<accession>A0ACA9P7X4</accession>